<dbReference type="InterPro" id="IPR037923">
    <property type="entry name" value="HTH-like"/>
</dbReference>
<keyword evidence="1" id="KW-0805">Transcription regulation</keyword>
<dbReference type="SMART" id="SM00342">
    <property type="entry name" value="HTH_ARAC"/>
    <property type="match status" value="1"/>
</dbReference>
<dbReference type="InterPro" id="IPR009057">
    <property type="entry name" value="Homeodomain-like_sf"/>
</dbReference>
<dbReference type="InterPro" id="IPR018062">
    <property type="entry name" value="HTH_AraC-typ_CS"/>
</dbReference>
<keyword evidence="6" id="KW-1185">Reference proteome</keyword>
<feature type="domain" description="HTH araC/xylS-type" evidence="4">
    <location>
        <begin position="189"/>
        <end position="287"/>
    </location>
</feature>
<dbReference type="SUPFAM" id="SSF46689">
    <property type="entry name" value="Homeodomain-like"/>
    <property type="match status" value="2"/>
</dbReference>
<dbReference type="InterPro" id="IPR003313">
    <property type="entry name" value="AraC-bd"/>
</dbReference>
<keyword evidence="2" id="KW-0238">DNA-binding</keyword>
<evidence type="ECO:0000313" key="5">
    <source>
        <dbReference type="EMBL" id="UOQ46964.1"/>
    </source>
</evidence>
<dbReference type="InterPro" id="IPR018060">
    <property type="entry name" value="HTH_AraC"/>
</dbReference>
<dbReference type="PROSITE" id="PS00041">
    <property type="entry name" value="HTH_ARAC_FAMILY_1"/>
    <property type="match status" value="1"/>
</dbReference>
<name>A0ABY4ETK8_9BACI</name>
<evidence type="ECO:0000313" key="6">
    <source>
        <dbReference type="Proteomes" id="UP000831782"/>
    </source>
</evidence>
<dbReference type="RefSeq" id="WP_244715620.1">
    <property type="nucleotide sequence ID" value="NZ_CP095072.1"/>
</dbReference>
<dbReference type="Proteomes" id="UP000831782">
    <property type="component" value="Chromosome"/>
</dbReference>
<dbReference type="Gene3D" id="1.10.10.60">
    <property type="entry name" value="Homeodomain-like"/>
    <property type="match status" value="2"/>
</dbReference>
<evidence type="ECO:0000256" key="1">
    <source>
        <dbReference type="ARBA" id="ARBA00023015"/>
    </source>
</evidence>
<dbReference type="Pfam" id="PF12833">
    <property type="entry name" value="HTH_18"/>
    <property type="match status" value="1"/>
</dbReference>
<evidence type="ECO:0000256" key="2">
    <source>
        <dbReference type="ARBA" id="ARBA00023125"/>
    </source>
</evidence>
<keyword evidence="3" id="KW-0804">Transcription</keyword>
<organism evidence="5 6">
    <name type="scientific">Gracilibacillus caseinilyticus</name>
    <dbReference type="NCBI Taxonomy" id="2932256"/>
    <lineage>
        <taxon>Bacteria</taxon>
        <taxon>Bacillati</taxon>
        <taxon>Bacillota</taxon>
        <taxon>Bacilli</taxon>
        <taxon>Bacillales</taxon>
        <taxon>Bacillaceae</taxon>
        <taxon>Gracilibacillus</taxon>
    </lineage>
</organism>
<dbReference type="Pfam" id="PF02311">
    <property type="entry name" value="AraC_binding"/>
    <property type="match status" value="1"/>
</dbReference>
<reference evidence="5 6" key="1">
    <citation type="submission" date="2022-04" db="EMBL/GenBank/DDBJ databases">
        <title>Gracilibacillus sp. isolated from saltern.</title>
        <authorList>
            <person name="Won M."/>
            <person name="Lee C.-M."/>
            <person name="Woen H.-Y."/>
            <person name="Kwon S.-W."/>
        </authorList>
    </citation>
    <scope>NUCLEOTIDE SEQUENCE [LARGE SCALE GENOMIC DNA]</scope>
    <source>
        <strain evidence="5 6">SSWR10-1</strain>
    </source>
</reference>
<accession>A0ABY4ETK8</accession>
<dbReference type="EMBL" id="CP095072">
    <property type="protein sequence ID" value="UOQ46964.1"/>
    <property type="molecule type" value="Genomic_DNA"/>
</dbReference>
<dbReference type="PROSITE" id="PS01124">
    <property type="entry name" value="HTH_ARAC_FAMILY_2"/>
    <property type="match status" value="1"/>
</dbReference>
<protein>
    <submittedName>
        <fullName evidence="5">AraC family transcriptional regulator</fullName>
    </submittedName>
</protein>
<sequence length="296" mass="34735">MTFIKLDIETPVNYISGGLFETDQHWAHKRRTINNYEMIIGVNETLFIEQDGTQYEVQPGDVLFLYPDKVHNGYKICNKHISFYWFHFECDNISTACTINDDMVLHIRTNPEASRKIKSIYFPKFSSLMFADRLNILANQLLDVDNSNYYSRMSVNYLMTALLIEFSEQTFVHSSIHESAFNENDININHILEWARIHAFNGITVSTVADRFSYNKEYLSRYFKKKTGKTLQSYIHALRISKAKDLLIGTRQNIKVIAESVGIEDEKYFMRLFKKHEKITPTEYRKAFGKTRLNLD</sequence>
<evidence type="ECO:0000256" key="3">
    <source>
        <dbReference type="ARBA" id="ARBA00023163"/>
    </source>
</evidence>
<dbReference type="PANTHER" id="PTHR43280:SF2">
    <property type="entry name" value="HTH-TYPE TRANSCRIPTIONAL REGULATOR EXSA"/>
    <property type="match status" value="1"/>
</dbReference>
<evidence type="ECO:0000259" key="4">
    <source>
        <dbReference type="PROSITE" id="PS01124"/>
    </source>
</evidence>
<dbReference type="PANTHER" id="PTHR43280">
    <property type="entry name" value="ARAC-FAMILY TRANSCRIPTIONAL REGULATOR"/>
    <property type="match status" value="1"/>
</dbReference>
<proteinExistence type="predicted"/>
<gene>
    <name evidence="5" type="ORF">MUN88_12785</name>
</gene>
<dbReference type="SUPFAM" id="SSF51215">
    <property type="entry name" value="Regulatory protein AraC"/>
    <property type="match status" value="1"/>
</dbReference>